<proteinExistence type="predicted"/>
<evidence type="ECO:0000256" key="1">
    <source>
        <dbReference type="SAM" id="Phobius"/>
    </source>
</evidence>
<name>A0A1G8LAK5_9BACI</name>
<evidence type="ECO:0000313" key="3">
    <source>
        <dbReference type="Proteomes" id="UP000199017"/>
    </source>
</evidence>
<gene>
    <name evidence="2" type="ORF">SAMN05216352_108207</name>
</gene>
<protein>
    <submittedName>
        <fullName evidence="2">Uncharacterized protein</fullName>
    </submittedName>
</protein>
<reference evidence="2 3" key="1">
    <citation type="submission" date="2016-10" db="EMBL/GenBank/DDBJ databases">
        <authorList>
            <person name="de Groot N.N."/>
        </authorList>
    </citation>
    <scope>NUCLEOTIDE SEQUENCE [LARGE SCALE GENOMIC DNA]</scope>
    <source>
        <strain evidence="3">P4B,CCM 7963,CECT 7998,DSM 25260,IBRC-M 10614,KCTC 13821</strain>
    </source>
</reference>
<organism evidence="2 3">
    <name type="scientific">Alteribacillus bidgolensis</name>
    <dbReference type="NCBI Taxonomy" id="930129"/>
    <lineage>
        <taxon>Bacteria</taxon>
        <taxon>Bacillati</taxon>
        <taxon>Bacillota</taxon>
        <taxon>Bacilli</taxon>
        <taxon>Bacillales</taxon>
        <taxon>Bacillaceae</taxon>
        <taxon>Alteribacillus</taxon>
    </lineage>
</organism>
<dbReference type="EMBL" id="FNDU01000008">
    <property type="protein sequence ID" value="SDI52240.1"/>
    <property type="molecule type" value="Genomic_DNA"/>
</dbReference>
<keyword evidence="3" id="KW-1185">Reference proteome</keyword>
<keyword evidence="1" id="KW-0812">Transmembrane</keyword>
<keyword evidence="1" id="KW-1133">Transmembrane helix</keyword>
<sequence length="34" mass="3725">MRKGRPLVITGMALFFSGGKLMSNSGVLLIIERM</sequence>
<accession>A0A1G8LAK5</accession>
<dbReference type="AlphaFoldDB" id="A0A1G8LAK5"/>
<keyword evidence="1" id="KW-0472">Membrane</keyword>
<dbReference type="STRING" id="930129.SAMN05216352_108207"/>
<dbReference type="Proteomes" id="UP000199017">
    <property type="component" value="Unassembled WGS sequence"/>
</dbReference>
<feature type="transmembrane region" description="Helical" evidence="1">
    <location>
        <begin position="7"/>
        <end position="31"/>
    </location>
</feature>
<evidence type="ECO:0000313" key="2">
    <source>
        <dbReference type="EMBL" id="SDI52240.1"/>
    </source>
</evidence>